<dbReference type="PANTHER" id="PTHR10272:SF0">
    <property type="entry name" value="PLATELET-ACTIVATING FACTOR ACETYLHYDROLASE"/>
    <property type="match status" value="1"/>
</dbReference>
<evidence type="ECO:0000256" key="4">
    <source>
        <dbReference type="SAM" id="SignalP"/>
    </source>
</evidence>
<keyword evidence="1 6" id="KW-0378">Hydrolase</keyword>
<dbReference type="RefSeq" id="WP_371841021.1">
    <property type="nucleotide sequence ID" value="NZ_JBGMEK010000079.1"/>
</dbReference>
<dbReference type="Proteomes" id="UP001569428">
    <property type="component" value="Unassembled WGS sequence"/>
</dbReference>
<dbReference type="InterPro" id="IPR016986">
    <property type="entry name" value="UCP031982_abhydr"/>
</dbReference>
<dbReference type="Gene3D" id="3.40.50.1820">
    <property type="entry name" value="alpha/beta hydrolase"/>
    <property type="match status" value="1"/>
</dbReference>
<evidence type="ECO:0000256" key="1">
    <source>
        <dbReference type="ARBA" id="ARBA00022801"/>
    </source>
</evidence>
<keyword evidence="4" id="KW-0732">Signal</keyword>
<reference evidence="6 7" key="1">
    <citation type="submission" date="2024-08" db="EMBL/GenBank/DDBJ databases">
        <authorList>
            <person name="Ishaq N."/>
        </authorList>
    </citation>
    <scope>NUCLEOTIDE SEQUENCE [LARGE SCALE GENOMIC DNA]</scope>
    <source>
        <strain evidence="6 7">DSM 18651</strain>
    </source>
</reference>
<keyword evidence="3" id="KW-0443">Lipid metabolism</keyword>
<dbReference type="InterPro" id="IPR002925">
    <property type="entry name" value="Dienelactn_hydro"/>
</dbReference>
<dbReference type="PANTHER" id="PTHR10272">
    <property type="entry name" value="PLATELET-ACTIVATING FACTOR ACETYLHYDROLASE"/>
    <property type="match status" value="1"/>
</dbReference>
<accession>A0ABV4P5Q0</accession>
<name>A0ABV4P5Q0_9GAMM</name>
<evidence type="ECO:0000256" key="2">
    <source>
        <dbReference type="ARBA" id="ARBA00022963"/>
    </source>
</evidence>
<dbReference type="EMBL" id="JBGMEK010000079">
    <property type="protein sequence ID" value="MFA0813238.1"/>
    <property type="molecule type" value="Genomic_DNA"/>
</dbReference>
<comment type="caution">
    <text evidence="6">The sequence shown here is derived from an EMBL/GenBank/DDBJ whole genome shotgun (WGS) entry which is preliminary data.</text>
</comment>
<dbReference type="GO" id="GO:0016787">
    <property type="term" value="F:hydrolase activity"/>
    <property type="evidence" value="ECO:0007669"/>
    <property type="project" value="UniProtKB-KW"/>
</dbReference>
<evidence type="ECO:0000313" key="6">
    <source>
        <dbReference type="EMBL" id="MFA0813238.1"/>
    </source>
</evidence>
<protein>
    <submittedName>
        <fullName evidence="6">Alpha/beta hydrolase family protein</fullName>
    </submittedName>
</protein>
<feature type="domain" description="Dienelactone hydrolase" evidence="5">
    <location>
        <begin position="85"/>
        <end position="190"/>
    </location>
</feature>
<dbReference type="Pfam" id="PF01738">
    <property type="entry name" value="DLH"/>
    <property type="match status" value="1"/>
</dbReference>
<dbReference type="InterPro" id="IPR029058">
    <property type="entry name" value="AB_hydrolase_fold"/>
</dbReference>
<keyword evidence="2" id="KW-0442">Lipid degradation</keyword>
<gene>
    <name evidence="6" type="ORF">ACCI49_20250</name>
</gene>
<evidence type="ECO:0000313" key="7">
    <source>
        <dbReference type="Proteomes" id="UP001569428"/>
    </source>
</evidence>
<sequence length="373" mass="41349">MYLRLLSTIVLLFSPIYVTANNPTNIGVVSLNYIDTSRPSWDGEGKRPVTSHLFYPTAESHSEPLLLGQPGKELFNAREVAWAAKPLLNEKMPLILMSHGTGGSALQMLWIAQRLVANGYLVLGVNHHGNTAIEPKKYAAGYTLWWERTRDLSFALNSILKDENWSQHIDPSKIGVVGFSLGGYTALSAIGGITDRSLFKDFCSSQKRDFTCEGQAEFPNINEAFKKVENNPYIKASLSEHGSSYKIDQISAAYILSPAVSQALTQESLKDISIPVSIAVGSLDSVAPSLTNAHRVASLIPSSEYKEIEKASHYTFLSTCTPLGKKYLESLCEDHTTLERAQVHESLSLDILKFFDQKLNQKEKQKMATYKEN</sequence>
<feature type="chain" id="PRO_5045886871" evidence="4">
    <location>
        <begin position="21"/>
        <end position="373"/>
    </location>
</feature>
<dbReference type="PIRSF" id="PIRSF031982">
    <property type="entry name" value="UCP031982_abhydr"/>
    <property type="match status" value="1"/>
</dbReference>
<keyword evidence="7" id="KW-1185">Reference proteome</keyword>
<feature type="signal peptide" evidence="4">
    <location>
        <begin position="1"/>
        <end position="20"/>
    </location>
</feature>
<dbReference type="SUPFAM" id="SSF53474">
    <property type="entry name" value="alpha/beta-Hydrolases"/>
    <property type="match status" value="1"/>
</dbReference>
<proteinExistence type="predicted"/>
<evidence type="ECO:0000256" key="3">
    <source>
        <dbReference type="ARBA" id="ARBA00023098"/>
    </source>
</evidence>
<evidence type="ECO:0000259" key="5">
    <source>
        <dbReference type="Pfam" id="PF01738"/>
    </source>
</evidence>
<organism evidence="6 7">
    <name type="scientific">Microbulbifer epialgicus</name>
    <dbReference type="NCBI Taxonomy" id="393907"/>
    <lineage>
        <taxon>Bacteria</taxon>
        <taxon>Pseudomonadati</taxon>
        <taxon>Pseudomonadota</taxon>
        <taxon>Gammaproteobacteria</taxon>
        <taxon>Cellvibrionales</taxon>
        <taxon>Microbulbiferaceae</taxon>
        <taxon>Microbulbifer</taxon>
    </lineage>
</organism>